<evidence type="ECO:0000256" key="1">
    <source>
        <dbReference type="ARBA" id="ARBA00000085"/>
    </source>
</evidence>
<dbReference type="SUPFAM" id="SSF55874">
    <property type="entry name" value="ATPase domain of HSP90 chaperone/DNA topoisomerase II/histidine kinase"/>
    <property type="match status" value="1"/>
</dbReference>
<protein>
    <recommendedName>
        <fullName evidence="3">histidine kinase</fullName>
        <ecNumber evidence="3">2.7.13.3</ecNumber>
    </recommendedName>
</protein>
<dbReference type="PRINTS" id="PR00344">
    <property type="entry name" value="BCTRLSENSOR"/>
</dbReference>
<dbReference type="EMBL" id="JBHSAJ010000002">
    <property type="protein sequence ID" value="MFC3933178.1"/>
    <property type="molecule type" value="Genomic_DNA"/>
</dbReference>
<dbReference type="InterPro" id="IPR003594">
    <property type="entry name" value="HATPase_dom"/>
</dbReference>
<organism evidence="14 15">
    <name type="scientific">Acidovorax facilis</name>
    <dbReference type="NCBI Taxonomy" id="12917"/>
    <lineage>
        <taxon>Bacteria</taxon>
        <taxon>Pseudomonadati</taxon>
        <taxon>Pseudomonadota</taxon>
        <taxon>Betaproteobacteria</taxon>
        <taxon>Burkholderiales</taxon>
        <taxon>Comamonadaceae</taxon>
        <taxon>Acidovorax</taxon>
    </lineage>
</organism>
<dbReference type="EC" id="2.7.13.3" evidence="3"/>
<dbReference type="InterPro" id="IPR005467">
    <property type="entry name" value="His_kinase_dom"/>
</dbReference>
<sequence length="667" mass="73683">MFARRIALRSFLTFALLAILLPISLASGTLFYRSAVGAMEGFALQLADEVSQRVREKLLSFFDVPQRAVAFNVEQARAGLLMVDHPDQLMKQFMLQIDQQPQLTFISLGTREGEYFAGSRPPLGSDRALRMMRATISGDRAMEVFRVDELTRQPTLISRSEIDFDARNRPWYTNALDYDGTSWYAPYRYKIEDVQGAYRAIGMGASAPLRARNGDLIGIVTADVSLSQLNDFLNTVASESGGKAFLAEASGELLAMSSADASMGLTGAAGERRPRMDESGDPVVRALGQHILRTGQAEGHEFMEVGGERHLMRWWTHVLHKGPTLTMAIMLPESRFDAPLRGVLRNTIYTTLAVMLASVLFSLFVASRLVRPLQSLSDWATRLTQDDWTAKAPKSSPIRELRSLADAMGYMARHMQEHAQDLEAMVAQRTQELESAVASIEQTVLDQRHFIAMLSHEVRSPLAVINTAGQLLALRSKDIPAQEALAQRILRGSARLSYFFDNCLTQDRIDSQNFALEPVDVDVAEMVMWVTENGGQLSTAHTVQQQVQADLPALHGDPVLLRVMLMNLLSNAFKYAPAGTTVLLRVTREAGRCRLSVEDEGPGIQPDEQQKVFEKYRRGRTAEGKPGAGLGLALVKGIVELHGGTITLQSRSPTGMCFVIELPFSVA</sequence>
<feature type="domain" description="HAMP" evidence="13">
    <location>
        <begin position="367"/>
        <end position="420"/>
    </location>
</feature>
<evidence type="ECO:0000313" key="15">
    <source>
        <dbReference type="Proteomes" id="UP001595693"/>
    </source>
</evidence>
<dbReference type="SMART" id="SM00388">
    <property type="entry name" value="HisKA"/>
    <property type="match status" value="1"/>
</dbReference>
<dbReference type="GO" id="GO:0005524">
    <property type="term" value="F:ATP binding"/>
    <property type="evidence" value="ECO:0007669"/>
    <property type="project" value="UniProtKB-KW"/>
</dbReference>
<evidence type="ECO:0000259" key="13">
    <source>
        <dbReference type="PROSITE" id="PS50885"/>
    </source>
</evidence>
<evidence type="ECO:0000256" key="2">
    <source>
        <dbReference type="ARBA" id="ARBA00004651"/>
    </source>
</evidence>
<evidence type="ECO:0000259" key="12">
    <source>
        <dbReference type="PROSITE" id="PS50109"/>
    </source>
</evidence>
<dbReference type="Gene3D" id="3.30.565.10">
    <property type="entry name" value="Histidine kinase-like ATPase, C-terminal domain"/>
    <property type="match status" value="1"/>
</dbReference>
<accession>A0ABV8D4C0</accession>
<reference evidence="15" key="1">
    <citation type="journal article" date="2019" name="Int. J. Syst. Evol. Microbiol.">
        <title>The Global Catalogue of Microorganisms (GCM) 10K type strain sequencing project: providing services to taxonomists for standard genome sequencing and annotation.</title>
        <authorList>
            <consortium name="The Broad Institute Genomics Platform"/>
            <consortium name="The Broad Institute Genome Sequencing Center for Infectious Disease"/>
            <person name="Wu L."/>
            <person name="Ma J."/>
        </authorList>
    </citation>
    <scope>NUCLEOTIDE SEQUENCE [LARGE SCALE GENOMIC DNA]</scope>
    <source>
        <strain evidence="15">CCUG 2113</strain>
    </source>
</reference>
<dbReference type="PANTHER" id="PTHR45436:SF5">
    <property type="entry name" value="SENSOR HISTIDINE KINASE TRCS"/>
    <property type="match status" value="1"/>
</dbReference>
<gene>
    <name evidence="14" type="ORF">ACFOW3_00920</name>
</gene>
<dbReference type="PANTHER" id="PTHR45436">
    <property type="entry name" value="SENSOR HISTIDINE KINASE YKOH"/>
    <property type="match status" value="1"/>
</dbReference>
<dbReference type="Pfam" id="PF00512">
    <property type="entry name" value="HisKA"/>
    <property type="match status" value="1"/>
</dbReference>
<dbReference type="InterPro" id="IPR004358">
    <property type="entry name" value="Sig_transdc_His_kin-like_C"/>
</dbReference>
<dbReference type="CDD" id="cd00082">
    <property type="entry name" value="HisKA"/>
    <property type="match status" value="1"/>
</dbReference>
<feature type="domain" description="Histidine kinase" evidence="12">
    <location>
        <begin position="453"/>
        <end position="666"/>
    </location>
</feature>
<keyword evidence="14" id="KW-0547">Nucleotide-binding</keyword>
<keyword evidence="5" id="KW-0597">Phosphoprotein</keyword>
<dbReference type="InterPro" id="IPR003660">
    <property type="entry name" value="HAMP_dom"/>
</dbReference>
<evidence type="ECO:0000256" key="3">
    <source>
        <dbReference type="ARBA" id="ARBA00012438"/>
    </source>
</evidence>
<keyword evidence="9" id="KW-1133">Transmembrane helix</keyword>
<keyword evidence="11" id="KW-0472">Membrane</keyword>
<dbReference type="InterPro" id="IPR050428">
    <property type="entry name" value="TCS_sensor_his_kinase"/>
</dbReference>
<keyword evidence="6" id="KW-0808">Transferase</keyword>
<dbReference type="InterPro" id="IPR036097">
    <property type="entry name" value="HisK_dim/P_sf"/>
</dbReference>
<proteinExistence type="predicted"/>
<comment type="caution">
    <text evidence="14">The sequence shown here is derived from an EMBL/GenBank/DDBJ whole genome shotgun (WGS) entry which is preliminary data.</text>
</comment>
<keyword evidence="4" id="KW-1003">Cell membrane</keyword>
<keyword evidence="7" id="KW-0812">Transmembrane</keyword>
<evidence type="ECO:0000256" key="11">
    <source>
        <dbReference type="ARBA" id="ARBA00023136"/>
    </source>
</evidence>
<name>A0ABV8D4C0_9BURK</name>
<dbReference type="CDD" id="cd00075">
    <property type="entry name" value="HATPase"/>
    <property type="match status" value="1"/>
</dbReference>
<comment type="subcellular location">
    <subcellularLocation>
        <location evidence="2">Cell membrane</location>
        <topology evidence="2">Multi-pass membrane protein</topology>
    </subcellularLocation>
</comment>
<dbReference type="Pfam" id="PF02743">
    <property type="entry name" value="dCache_1"/>
    <property type="match status" value="1"/>
</dbReference>
<evidence type="ECO:0000256" key="10">
    <source>
        <dbReference type="ARBA" id="ARBA00023012"/>
    </source>
</evidence>
<evidence type="ECO:0000256" key="4">
    <source>
        <dbReference type="ARBA" id="ARBA00022475"/>
    </source>
</evidence>
<evidence type="ECO:0000256" key="8">
    <source>
        <dbReference type="ARBA" id="ARBA00022777"/>
    </source>
</evidence>
<evidence type="ECO:0000256" key="7">
    <source>
        <dbReference type="ARBA" id="ARBA00022692"/>
    </source>
</evidence>
<dbReference type="Pfam" id="PF02518">
    <property type="entry name" value="HATPase_c"/>
    <property type="match status" value="1"/>
</dbReference>
<dbReference type="PROSITE" id="PS50109">
    <property type="entry name" value="HIS_KIN"/>
    <property type="match status" value="1"/>
</dbReference>
<evidence type="ECO:0000313" key="14">
    <source>
        <dbReference type="EMBL" id="MFC3933178.1"/>
    </source>
</evidence>
<keyword evidence="15" id="KW-1185">Reference proteome</keyword>
<keyword evidence="10" id="KW-0902">Two-component regulatory system</keyword>
<keyword evidence="8" id="KW-0418">Kinase</keyword>
<evidence type="ECO:0000256" key="5">
    <source>
        <dbReference type="ARBA" id="ARBA00022553"/>
    </source>
</evidence>
<keyword evidence="14" id="KW-0067">ATP-binding</keyword>
<dbReference type="InterPro" id="IPR033479">
    <property type="entry name" value="dCache_1"/>
</dbReference>
<dbReference type="RefSeq" id="WP_055399333.1">
    <property type="nucleotide sequence ID" value="NZ_JAMXAX010000001.1"/>
</dbReference>
<comment type="catalytic activity">
    <reaction evidence="1">
        <text>ATP + protein L-histidine = ADP + protein N-phospho-L-histidine.</text>
        <dbReference type="EC" id="2.7.13.3"/>
    </reaction>
</comment>
<dbReference type="SMART" id="SM00387">
    <property type="entry name" value="HATPase_c"/>
    <property type="match status" value="1"/>
</dbReference>
<evidence type="ECO:0000256" key="6">
    <source>
        <dbReference type="ARBA" id="ARBA00022679"/>
    </source>
</evidence>
<dbReference type="Gene3D" id="6.10.340.10">
    <property type="match status" value="1"/>
</dbReference>
<dbReference type="InterPro" id="IPR003661">
    <property type="entry name" value="HisK_dim/P_dom"/>
</dbReference>
<dbReference type="SMART" id="SM00304">
    <property type="entry name" value="HAMP"/>
    <property type="match status" value="1"/>
</dbReference>
<dbReference type="PROSITE" id="PS50885">
    <property type="entry name" value="HAMP"/>
    <property type="match status" value="1"/>
</dbReference>
<dbReference type="SUPFAM" id="SSF47384">
    <property type="entry name" value="Homodimeric domain of signal transducing histidine kinase"/>
    <property type="match status" value="1"/>
</dbReference>
<dbReference type="Proteomes" id="UP001595693">
    <property type="component" value="Unassembled WGS sequence"/>
</dbReference>
<evidence type="ECO:0000256" key="9">
    <source>
        <dbReference type="ARBA" id="ARBA00022989"/>
    </source>
</evidence>
<dbReference type="InterPro" id="IPR036890">
    <property type="entry name" value="HATPase_C_sf"/>
</dbReference>
<dbReference type="Gene3D" id="3.30.450.20">
    <property type="entry name" value="PAS domain"/>
    <property type="match status" value="1"/>
</dbReference>
<dbReference type="Pfam" id="PF00672">
    <property type="entry name" value="HAMP"/>
    <property type="match status" value="1"/>
</dbReference>
<dbReference type="SUPFAM" id="SSF158472">
    <property type="entry name" value="HAMP domain-like"/>
    <property type="match status" value="1"/>
</dbReference>
<dbReference type="Gene3D" id="1.10.287.130">
    <property type="match status" value="1"/>
</dbReference>